<dbReference type="EC" id="3.1.3.71" evidence="3"/>
<dbReference type="InterPro" id="IPR005238">
    <property type="entry name" value="ComB-like"/>
</dbReference>
<dbReference type="RefSeq" id="WP_377914165.1">
    <property type="nucleotide sequence ID" value="NZ_JBHRZT010000032.1"/>
</dbReference>
<dbReference type="PANTHER" id="PTHR37311:SF1">
    <property type="entry name" value="2-PHOSPHOSULFOLACTATE PHOSPHATASE-RELATED"/>
    <property type="match status" value="1"/>
</dbReference>
<keyword evidence="5" id="KW-0378">Hydrolase</keyword>
<evidence type="ECO:0000256" key="5">
    <source>
        <dbReference type="ARBA" id="ARBA00022801"/>
    </source>
</evidence>
<evidence type="ECO:0000313" key="9">
    <source>
        <dbReference type="Proteomes" id="UP001595752"/>
    </source>
</evidence>
<proteinExistence type="inferred from homology"/>
<dbReference type="SUPFAM" id="SSF142823">
    <property type="entry name" value="ComB-like"/>
    <property type="match status" value="1"/>
</dbReference>
<reference evidence="9" key="1">
    <citation type="journal article" date="2019" name="Int. J. Syst. Evol. Microbiol.">
        <title>The Global Catalogue of Microorganisms (GCM) 10K type strain sequencing project: providing services to taxonomists for standard genome sequencing and annotation.</title>
        <authorList>
            <consortium name="The Broad Institute Genomics Platform"/>
            <consortium name="The Broad Institute Genome Sequencing Center for Infectious Disease"/>
            <person name="Wu L."/>
            <person name="Ma J."/>
        </authorList>
    </citation>
    <scope>NUCLEOTIDE SEQUENCE [LARGE SCALE GENOMIC DNA]</scope>
    <source>
        <strain evidence="9">CCUG 61889</strain>
    </source>
</reference>
<evidence type="ECO:0000256" key="7">
    <source>
        <dbReference type="ARBA" id="ARBA00033711"/>
    </source>
</evidence>
<accession>A0ABV8B013</accession>
<name>A0ABV8B013_9BACI</name>
<organism evidence="8 9">
    <name type="scientific">Bacillus songklensis</name>
    <dbReference type="NCBI Taxonomy" id="1069116"/>
    <lineage>
        <taxon>Bacteria</taxon>
        <taxon>Bacillati</taxon>
        <taxon>Bacillota</taxon>
        <taxon>Bacilli</taxon>
        <taxon>Bacillales</taxon>
        <taxon>Bacillaceae</taxon>
        <taxon>Bacillus</taxon>
    </lineage>
</organism>
<sequence length="231" mass="25575">MTVKIYQGNDHQLEPSDINIVIDVIRAFTVAHYAFLNGAKEILLVGTVDEAFKLKDMHPHYLLAGEVKGLAIEGFDLDNSPNRIASQRIEDRTLVQKTTNGVKATLHSLNANAVFVTGFSNARTTASHIRDTAKSPGKELQINIIASHPTSDDDLACAEYMKGIIEEREVLTANDVAERIRASQVAQKFFDASKPEFDCKDISFCTRELNGGFVMKVNKSNVIPTIERLEI</sequence>
<dbReference type="Gene3D" id="3.90.1560.10">
    <property type="entry name" value="ComB-like"/>
    <property type="match status" value="1"/>
</dbReference>
<dbReference type="InterPro" id="IPR036702">
    <property type="entry name" value="ComB-like_sf"/>
</dbReference>
<evidence type="ECO:0000256" key="6">
    <source>
        <dbReference type="ARBA" id="ARBA00022842"/>
    </source>
</evidence>
<dbReference type="Proteomes" id="UP001595752">
    <property type="component" value="Unassembled WGS sequence"/>
</dbReference>
<dbReference type="EMBL" id="JBHRZT010000032">
    <property type="protein sequence ID" value="MFC3883571.1"/>
    <property type="molecule type" value="Genomic_DNA"/>
</dbReference>
<evidence type="ECO:0000256" key="1">
    <source>
        <dbReference type="ARBA" id="ARBA00001946"/>
    </source>
</evidence>
<evidence type="ECO:0000256" key="2">
    <source>
        <dbReference type="ARBA" id="ARBA00009997"/>
    </source>
</evidence>
<gene>
    <name evidence="8" type="ORF">ACFOU2_08635</name>
</gene>
<keyword evidence="6" id="KW-0460">Magnesium</keyword>
<dbReference type="PANTHER" id="PTHR37311">
    <property type="entry name" value="2-PHOSPHOSULFOLACTATE PHOSPHATASE-RELATED"/>
    <property type="match status" value="1"/>
</dbReference>
<comment type="similarity">
    <text evidence="2">Belongs to the ComB family.</text>
</comment>
<dbReference type="Pfam" id="PF04029">
    <property type="entry name" value="2-ph_phosp"/>
    <property type="match status" value="1"/>
</dbReference>
<comment type="catalytic activity">
    <reaction evidence="7">
        <text>(2R)-O-phospho-3-sulfolactate + H2O = (2R)-3-sulfolactate + phosphate</text>
        <dbReference type="Rhea" id="RHEA:23416"/>
        <dbReference type="ChEBI" id="CHEBI:15377"/>
        <dbReference type="ChEBI" id="CHEBI:15597"/>
        <dbReference type="ChEBI" id="CHEBI:43474"/>
        <dbReference type="ChEBI" id="CHEBI:58738"/>
        <dbReference type="EC" id="3.1.3.71"/>
    </reaction>
</comment>
<keyword evidence="9" id="KW-1185">Reference proteome</keyword>
<comment type="cofactor">
    <cofactor evidence="1">
        <name>Mg(2+)</name>
        <dbReference type="ChEBI" id="CHEBI:18420"/>
    </cofactor>
</comment>
<comment type="caution">
    <text evidence="8">The sequence shown here is derived from an EMBL/GenBank/DDBJ whole genome shotgun (WGS) entry which is preliminary data.</text>
</comment>
<protein>
    <recommendedName>
        <fullName evidence="4">Probable 2-phosphosulfolactate phosphatase</fullName>
        <ecNumber evidence="3">3.1.3.71</ecNumber>
    </recommendedName>
</protein>
<evidence type="ECO:0000256" key="3">
    <source>
        <dbReference type="ARBA" id="ARBA00012953"/>
    </source>
</evidence>
<evidence type="ECO:0000313" key="8">
    <source>
        <dbReference type="EMBL" id="MFC3883571.1"/>
    </source>
</evidence>
<evidence type="ECO:0000256" key="4">
    <source>
        <dbReference type="ARBA" id="ARBA00021948"/>
    </source>
</evidence>